<dbReference type="EMBL" id="JAACLJ010000005">
    <property type="protein sequence ID" value="KAF4585572.1"/>
    <property type="molecule type" value="Genomic_DNA"/>
</dbReference>
<organism evidence="4 5">
    <name type="scientific">Ophiocordyceps camponoti-floridani</name>
    <dbReference type="NCBI Taxonomy" id="2030778"/>
    <lineage>
        <taxon>Eukaryota</taxon>
        <taxon>Fungi</taxon>
        <taxon>Dikarya</taxon>
        <taxon>Ascomycota</taxon>
        <taxon>Pezizomycotina</taxon>
        <taxon>Sordariomycetes</taxon>
        <taxon>Hypocreomycetidae</taxon>
        <taxon>Hypocreales</taxon>
        <taxon>Ophiocordycipitaceae</taxon>
        <taxon>Ophiocordyceps</taxon>
    </lineage>
</organism>
<proteinExistence type="predicted"/>
<evidence type="ECO:0000256" key="2">
    <source>
        <dbReference type="SAM" id="MobiDB-lite"/>
    </source>
</evidence>
<dbReference type="Gene3D" id="1.10.260.130">
    <property type="match status" value="1"/>
</dbReference>
<feature type="region of interest" description="Disordered" evidence="2">
    <location>
        <begin position="20"/>
        <end position="41"/>
    </location>
</feature>
<sequence>MRQTFLWTFLLAVCSADNLSQPTTINNNNNNNNNNNSSSSIDITTAVLPSQDDFYNVPHNISNLPPGTMLRSRKAPSPLAVSDTNYAAETYQLLYTTTDEDNSNTATVATLLIPRNANRSTLISFQTAVHTVTIDCAPSFSFLNASRAYPSLDSPTSQVQLLFVQVALSRGFNVVVPDFGGPNATILKDKLPEHAVLDSLRAALDSGLVDENATAALWGYSGGGTITFRAVQAQPEYAPELRLAGAAIGGAPIYMNPLDRQRALMVNKSPYAAFIPILIHMYAAIRPEFLAVVNDMLKPEYREKFDLPLHQCTDGNFNSFSNLDVLSWFRDTSFLDITPTPDESTKLKIPSDIPIYWYHATADLLADFHDTSRRLEGFCSDGASITQLINTGHDLSHTSFAIVGAFGALRWLADRFAGVVPDKGCSKKTTESMELDGEFLALFTDDVRRNLASTLYKGKMDLLAARRALSLLE</sequence>
<dbReference type="PANTHER" id="PTHR34853">
    <property type="match status" value="1"/>
</dbReference>
<dbReference type="PANTHER" id="PTHR34853:SF5">
    <property type="entry name" value="LIP-DOMAIN-CONTAINING PROTEIN-RELATED"/>
    <property type="match status" value="1"/>
</dbReference>
<dbReference type="GO" id="GO:0016042">
    <property type="term" value="P:lipid catabolic process"/>
    <property type="evidence" value="ECO:0007669"/>
    <property type="project" value="InterPro"/>
</dbReference>
<reference evidence="4 5" key="1">
    <citation type="journal article" date="2020" name="G3 (Bethesda)">
        <title>Genetic Underpinnings of Host Manipulation by Ophiocordyceps as Revealed by Comparative Transcriptomics.</title>
        <authorList>
            <person name="Will I."/>
            <person name="Das B."/>
            <person name="Trinh T."/>
            <person name="Brachmann A."/>
            <person name="Ohm R.A."/>
            <person name="de Bekker C."/>
        </authorList>
    </citation>
    <scope>NUCLEOTIDE SEQUENCE [LARGE SCALE GENOMIC DNA]</scope>
    <source>
        <strain evidence="4 5">EC05</strain>
    </source>
</reference>
<dbReference type="Pfam" id="PF03583">
    <property type="entry name" value="LIP"/>
    <property type="match status" value="1"/>
</dbReference>
<gene>
    <name evidence="4" type="ORF">GQ602_004877</name>
</gene>
<dbReference type="AlphaFoldDB" id="A0A8H4VCM6"/>
<accession>A0A8H4VCM6</accession>
<keyword evidence="3" id="KW-0732">Signal</keyword>
<keyword evidence="1" id="KW-0378">Hydrolase</keyword>
<name>A0A8H4VCM6_9HYPO</name>
<feature type="chain" id="PRO_5034395854" evidence="3">
    <location>
        <begin position="17"/>
        <end position="473"/>
    </location>
</feature>
<dbReference type="InterPro" id="IPR005152">
    <property type="entry name" value="Lipase_secreted"/>
</dbReference>
<evidence type="ECO:0000256" key="3">
    <source>
        <dbReference type="SAM" id="SignalP"/>
    </source>
</evidence>
<dbReference type="Gene3D" id="3.40.50.1820">
    <property type="entry name" value="alpha/beta hydrolase"/>
    <property type="match status" value="1"/>
</dbReference>
<comment type="caution">
    <text evidence="4">The sequence shown here is derived from an EMBL/GenBank/DDBJ whole genome shotgun (WGS) entry which is preliminary data.</text>
</comment>
<dbReference type="GO" id="GO:0004806">
    <property type="term" value="F:triacylglycerol lipase activity"/>
    <property type="evidence" value="ECO:0007669"/>
    <property type="project" value="InterPro"/>
</dbReference>
<dbReference type="SUPFAM" id="SSF53474">
    <property type="entry name" value="alpha/beta-Hydrolases"/>
    <property type="match status" value="1"/>
</dbReference>
<dbReference type="OrthoDB" id="2373480at2759"/>
<feature type="signal peptide" evidence="3">
    <location>
        <begin position="1"/>
        <end position="16"/>
    </location>
</feature>
<evidence type="ECO:0000313" key="4">
    <source>
        <dbReference type="EMBL" id="KAF4585572.1"/>
    </source>
</evidence>
<dbReference type="InterPro" id="IPR029058">
    <property type="entry name" value="AB_hydrolase_fold"/>
</dbReference>
<evidence type="ECO:0000256" key="1">
    <source>
        <dbReference type="ARBA" id="ARBA00022801"/>
    </source>
</evidence>
<dbReference type="Proteomes" id="UP000562929">
    <property type="component" value="Unassembled WGS sequence"/>
</dbReference>
<feature type="compositionally biased region" description="Low complexity" evidence="2">
    <location>
        <begin position="26"/>
        <end position="40"/>
    </location>
</feature>
<evidence type="ECO:0000313" key="5">
    <source>
        <dbReference type="Proteomes" id="UP000562929"/>
    </source>
</evidence>
<keyword evidence="5" id="KW-1185">Reference proteome</keyword>
<protein>
    <submittedName>
        <fullName evidence="4">Secretory lipase family protein</fullName>
    </submittedName>
</protein>